<dbReference type="KEGG" id="mka:MK0267"/>
<keyword evidence="1" id="KW-0560">Oxidoreductase</keyword>
<dbReference type="HOGENOM" id="CLU_053270_0_0_2"/>
<sequence>MKGVVRLVKIATTWLCCCSGCHVSVLDLHERLLDLLGDAELVHCPVLMDTKEIPEDVDVVLIEGGIRNEENVEVAEEFRERAEIVVAVGTCACYGGVPGLANLYSNEELLRTVYVETASTENEDGVIPSEDVPELTWRVRPLSDVIDVDYELPGCPPEPDLIADAVTAILDGREPELSTTNLCEECPRKKEETVIHEIRRPVEGEPDPDRCLLEQGYPCMGPATRAGCGARCPEAGVPCAGCAGPAGEIPDQGAEMMSAIASIFRADVDDVDPSELVESVPDVVGWFYRFTLAGSLMPFRVDRE</sequence>
<dbReference type="EMBL" id="AE009439">
    <property type="protein sequence ID" value="AAM01484.1"/>
    <property type="molecule type" value="Genomic_DNA"/>
</dbReference>
<reference evidence="3 4" key="1">
    <citation type="journal article" date="2002" name="Proc. Natl. Acad. Sci. U.S.A.">
        <title>The complete genome of hyperthermophile Methanopyrus kandleri AV19 and monophyly of archaeal methanogens.</title>
        <authorList>
            <person name="Slesarev A.I."/>
            <person name="Mezhevaya K.V."/>
            <person name="Makarova K.S."/>
            <person name="Polushin N.N."/>
            <person name="Shcherbinina O.V."/>
            <person name="Shakhova V.V."/>
            <person name="Belova G.I."/>
            <person name="Aravind L."/>
            <person name="Natale D.A."/>
            <person name="Rogozin I.B."/>
            <person name="Tatusov R.L."/>
            <person name="Wolf Y.I."/>
            <person name="Stetter K.O."/>
            <person name="Malykh A.G."/>
            <person name="Koonin E.V."/>
            <person name="Kozyavkin S.A."/>
        </authorList>
    </citation>
    <scope>NUCLEOTIDE SEQUENCE [LARGE SCALE GENOMIC DNA]</scope>
    <source>
        <strain evidence="4">AV19 / DSM 6324 / JCM 9639 / NBRC 100938</strain>
    </source>
</reference>
<name>Q8TYM9_METKA</name>
<dbReference type="PANTHER" id="PTHR42845:SF2">
    <property type="entry name" value="F420-NON-REDUCING HYDROGENASE VHU SUBUNIT G"/>
    <property type="match status" value="1"/>
</dbReference>
<gene>
    <name evidence="3" type="ordered locus">MK0267</name>
</gene>
<dbReference type="PANTHER" id="PTHR42845">
    <property type="entry name" value="COENZYME F420-REDUCING HYDROGENASE, GAMMA SUBUNIT"/>
    <property type="match status" value="1"/>
</dbReference>
<dbReference type="PATRIC" id="fig|190192.8.peg.270"/>
<accession>Q8TYM9</accession>
<evidence type="ECO:0000313" key="3">
    <source>
        <dbReference type="EMBL" id="AAM01484.1"/>
    </source>
</evidence>
<dbReference type="PaxDb" id="190192-MK0267"/>
<keyword evidence="4" id="KW-1185">Reference proteome</keyword>
<evidence type="ECO:0000313" key="4">
    <source>
        <dbReference type="Proteomes" id="UP000001826"/>
    </source>
</evidence>
<dbReference type="InterPro" id="IPR051349">
    <property type="entry name" value="Hydrogenase_assoc-protein"/>
</dbReference>
<dbReference type="STRING" id="190192.MK0267"/>
<dbReference type="GO" id="GO:0051536">
    <property type="term" value="F:iron-sulfur cluster binding"/>
    <property type="evidence" value="ECO:0007669"/>
    <property type="project" value="InterPro"/>
</dbReference>
<dbReference type="SUPFAM" id="SSF56770">
    <property type="entry name" value="HydA/Nqo6-like"/>
    <property type="match status" value="1"/>
</dbReference>
<dbReference type="AlphaFoldDB" id="Q8TYM9"/>
<dbReference type="InterPro" id="IPR037024">
    <property type="entry name" value="NiFe_Hase_small_N_sf"/>
</dbReference>
<dbReference type="Gene3D" id="3.40.50.700">
    <property type="entry name" value="NADH:ubiquinone oxidoreductase-like, 20kDa subunit"/>
    <property type="match status" value="1"/>
</dbReference>
<evidence type="ECO:0000256" key="1">
    <source>
        <dbReference type="ARBA" id="ARBA00023002"/>
    </source>
</evidence>
<dbReference type="EnsemblBacteria" id="AAM01484">
    <property type="protein sequence ID" value="AAM01484"/>
    <property type="gene ID" value="MK0267"/>
</dbReference>
<dbReference type="Pfam" id="PF01058">
    <property type="entry name" value="Oxidored_q6"/>
    <property type="match status" value="1"/>
</dbReference>
<dbReference type="InParanoid" id="Q8TYM9"/>
<feature type="domain" description="NADH:ubiquinone oxidoreductase-like 20kDa subunit" evidence="2">
    <location>
        <begin position="18"/>
        <end position="168"/>
    </location>
</feature>
<organism evidence="3 4">
    <name type="scientific">Methanopyrus kandleri (strain AV19 / DSM 6324 / JCM 9639 / NBRC 100938)</name>
    <dbReference type="NCBI Taxonomy" id="190192"/>
    <lineage>
        <taxon>Archaea</taxon>
        <taxon>Methanobacteriati</taxon>
        <taxon>Methanobacteriota</taxon>
        <taxon>Methanomada group</taxon>
        <taxon>Methanopyri</taxon>
        <taxon>Methanopyrales</taxon>
        <taxon>Methanopyraceae</taxon>
        <taxon>Methanopyrus</taxon>
    </lineage>
</organism>
<dbReference type="FunCoup" id="Q8TYM9">
    <property type="interactions" value="65"/>
</dbReference>
<evidence type="ECO:0000259" key="2">
    <source>
        <dbReference type="Pfam" id="PF01058"/>
    </source>
</evidence>
<dbReference type="InterPro" id="IPR006137">
    <property type="entry name" value="NADH_UbQ_OxRdtase-like_20kDa"/>
</dbReference>
<proteinExistence type="predicted"/>
<dbReference type="Proteomes" id="UP000001826">
    <property type="component" value="Chromosome"/>
</dbReference>
<dbReference type="GO" id="GO:0016491">
    <property type="term" value="F:oxidoreductase activity"/>
    <property type="evidence" value="ECO:0007669"/>
    <property type="project" value="UniProtKB-KW"/>
</dbReference>
<protein>
    <submittedName>
        <fullName evidence="3">Coenzyme F420-reducing hydrogenase, gamma subunit</fullName>
    </submittedName>
</protein>